<gene>
    <name evidence="1" type="ORF">ACFSJS_22775</name>
</gene>
<protein>
    <submittedName>
        <fullName evidence="1">XRE family transcriptional regulator</fullName>
    </submittedName>
</protein>
<sequence length="102" mass="11304">MPHHRPAPDDKPLRYRPVNRQMLRQIMQRTGDGTSASMRDIAAATGVHPSLINEVLSGEQDTVSPDVAAAWAERVGCDLLVLWVPVQRTTTARTRRHARAVA</sequence>
<proteinExistence type="predicted"/>
<evidence type="ECO:0000313" key="2">
    <source>
        <dbReference type="Proteomes" id="UP001597365"/>
    </source>
</evidence>
<dbReference type="SUPFAM" id="SSF47413">
    <property type="entry name" value="lambda repressor-like DNA-binding domains"/>
    <property type="match status" value="1"/>
</dbReference>
<organism evidence="1 2">
    <name type="scientific">Streptomyces desertarenae</name>
    <dbReference type="NCBI Taxonomy" id="2666184"/>
    <lineage>
        <taxon>Bacteria</taxon>
        <taxon>Bacillati</taxon>
        <taxon>Actinomycetota</taxon>
        <taxon>Actinomycetes</taxon>
        <taxon>Kitasatosporales</taxon>
        <taxon>Streptomycetaceae</taxon>
        <taxon>Streptomyces</taxon>
    </lineage>
</organism>
<dbReference type="RefSeq" id="WP_380903363.1">
    <property type="nucleotide sequence ID" value="NZ_JBHUFU010000015.1"/>
</dbReference>
<name>A0ABW4PQ75_9ACTN</name>
<evidence type="ECO:0000313" key="1">
    <source>
        <dbReference type="EMBL" id="MFD1832448.1"/>
    </source>
</evidence>
<reference evidence="2" key="1">
    <citation type="journal article" date="2019" name="Int. J. Syst. Evol. Microbiol.">
        <title>The Global Catalogue of Microorganisms (GCM) 10K type strain sequencing project: providing services to taxonomists for standard genome sequencing and annotation.</title>
        <authorList>
            <consortium name="The Broad Institute Genomics Platform"/>
            <consortium name="The Broad Institute Genome Sequencing Center for Infectious Disease"/>
            <person name="Wu L."/>
            <person name="Ma J."/>
        </authorList>
    </citation>
    <scope>NUCLEOTIDE SEQUENCE [LARGE SCALE GENOMIC DNA]</scope>
    <source>
        <strain evidence="2">CGMCC 4.7455</strain>
    </source>
</reference>
<keyword evidence="2" id="KW-1185">Reference proteome</keyword>
<comment type="caution">
    <text evidence="1">The sequence shown here is derived from an EMBL/GenBank/DDBJ whole genome shotgun (WGS) entry which is preliminary data.</text>
</comment>
<accession>A0ABW4PQ75</accession>
<dbReference type="Proteomes" id="UP001597365">
    <property type="component" value="Unassembled WGS sequence"/>
</dbReference>
<dbReference type="InterPro" id="IPR010982">
    <property type="entry name" value="Lambda_DNA-bd_dom_sf"/>
</dbReference>
<dbReference type="EMBL" id="JBHUFU010000015">
    <property type="protein sequence ID" value="MFD1832448.1"/>
    <property type="molecule type" value="Genomic_DNA"/>
</dbReference>